<dbReference type="Proteomes" id="UP000193642">
    <property type="component" value="Unassembled WGS sequence"/>
</dbReference>
<feature type="transmembrane region" description="Helical" evidence="2">
    <location>
        <begin position="29"/>
        <end position="49"/>
    </location>
</feature>
<evidence type="ECO:0000256" key="1">
    <source>
        <dbReference type="SAM" id="MobiDB-lite"/>
    </source>
</evidence>
<reference evidence="3 4" key="1">
    <citation type="submission" date="2016-07" db="EMBL/GenBank/DDBJ databases">
        <title>Pervasive Adenine N6-methylation of Active Genes in Fungi.</title>
        <authorList>
            <consortium name="DOE Joint Genome Institute"/>
            <person name="Mondo S.J."/>
            <person name="Dannebaum R.O."/>
            <person name="Kuo R.C."/>
            <person name="Labutti K."/>
            <person name="Haridas S."/>
            <person name="Kuo A."/>
            <person name="Salamov A."/>
            <person name="Ahrendt S.R."/>
            <person name="Lipzen A."/>
            <person name="Sullivan W."/>
            <person name="Andreopoulos W.B."/>
            <person name="Clum A."/>
            <person name="Lindquist E."/>
            <person name="Daum C."/>
            <person name="Ramamoorthy G.K."/>
            <person name="Gryganskyi A."/>
            <person name="Culley D."/>
            <person name="Magnuson J.K."/>
            <person name="James T.Y."/>
            <person name="O'Malley M.A."/>
            <person name="Stajich J.E."/>
            <person name="Spatafora J.W."/>
            <person name="Visel A."/>
            <person name="Grigoriev I.V."/>
        </authorList>
    </citation>
    <scope>NUCLEOTIDE SEQUENCE [LARGE SCALE GENOMIC DNA]</scope>
    <source>
        <strain evidence="3 4">JEL800</strain>
    </source>
</reference>
<evidence type="ECO:0000313" key="4">
    <source>
        <dbReference type="Proteomes" id="UP000193642"/>
    </source>
</evidence>
<dbReference type="EMBL" id="MCGO01000036">
    <property type="protein sequence ID" value="ORY40230.1"/>
    <property type="molecule type" value="Genomic_DNA"/>
</dbReference>
<dbReference type="OrthoDB" id="2145788at2759"/>
<dbReference type="AlphaFoldDB" id="A0A1Y2BZP3"/>
<sequence length="468" mass="49531">MPAVLHYFQEFAADFYNARFFAIEVRHRFACRFIECFLPIGIWVIMITQARDLASFTAPWLNPLWGTEWALSIIGGPVAAVFLYGVHSLPLQEPLPSSILLAIEFSCDAFFGLLWLIQTCVTAGVLTANGLACPFILHPAPTDYYVESTEAPATNVVYVTQVIWNNATTSSAASLSASATSIFKSGVTSTLSQTSLLQSTITSAISASTTTLSVSTQTQQLLSSATSLASTSSVSVPHTSTIILVQSKTCYPLLQNLSIFNGLITAFFFLNIAFDVWSYMKGVYWDYDEFTDRSRAETMATIRKVNRFGLESIGIGKGEYARSRRTSRYGGALAGGSRAGSRLGSTVQRPGSKFASAAGSLAGSTSDLTTGKGLVAGQGILAGSKPGSKAGSKMGSQADGLDQIDKKKKEDGWSNMKGASCAPRVGDSAVGPGLSALKMFTGSSSKSVVSNAGSRDGSVASLLKKSGR</sequence>
<protein>
    <submittedName>
        <fullName evidence="3">Uncharacterized protein</fullName>
    </submittedName>
</protein>
<feature type="region of interest" description="Disordered" evidence="1">
    <location>
        <begin position="445"/>
        <end position="468"/>
    </location>
</feature>
<comment type="caution">
    <text evidence="3">The sequence shown here is derived from an EMBL/GenBank/DDBJ whole genome shotgun (WGS) entry which is preliminary data.</text>
</comment>
<keyword evidence="2" id="KW-1133">Transmembrane helix</keyword>
<gene>
    <name evidence="3" type="ORF">BCR33DRAFT_719597</name>
</gene>
<proteinExistence type="predicted"/>
<feature type="region of interest" description="Disordered" evidence="1">
    <location>
        <begin position="331"/>
        <end position="351"/>
    </location>
</feature>
<feature type="transmembrane region" description="Helical" evidence="2">
    <location>
        <begin position="253"/>
        <end position="274"/>
    </location>
</feature>
<keyword evidence="2" id="KW-0472">Membrane</keyword>
<evidence type="ECO:0000313" key="3">
    <source>
        <dbReference type="EMBL" id="ORY40230.1"/>
    </source>
</evidence>
<keyword evidence="2" id="KW-0812">Transmembrane</keyword>
<feature type="compositionally biased region" description="Low complexity" evidence="1">
    <location>
        <begin position="339"/>
        <end position="351"/>
    </location>
</feature>
<keyword evidence="4" id="KW-1185">Reference proteome</keyword>
<organism evidence="3 4">
    <name type="scientific">Rhizoclosmatium globosum</name>
    <dbReference type="NCBI Taxonomy" id="329046"/>
    <lineage>
        <taxon>Eukaryota</taxon>
        <taxon>Fungi</taxon>
        <taxon>Fungi incertae sedis</taxon>
        <taxon>Chytridiomycota</taxon>
        <taxon>Chytridiomycota incertae sedis</taxon>
        <taxon>Chytridiomycetes</taxon>
        <taxon>Chytridiales</taxon>
        <taxon>Chytriomycetaceae</taxon>
        <taxon>Rhizoclosmatium</taxon>
    </lineage>
</organism>
<name>A0A1Y2BZP3_9FUNG</name>
<evidence type="ECO:0000256" key="2">
    <source>
        <dbReference type="SAM" id="Phobius"/>
    </source>
</evidence>
<feature type="transmembrane region" description="Helical" evidence="2">
    <location>
        <begin position="69"/>
        <end position="86"/>
    </location>
</feature>
<accession>A0A1Y2BZP3</accession>